<evidence type="ECO:0000313" key="4">
    <source>
        <dbReference type="EMBL" id="KAK7341082.1"/>
    </source>
</evidence>
<dbReference type="AlphaFoldDB" id="A0AAN9LS04"/>
<dbReference type="InterPro" id="IPR002885">
    <property type="entry name" value="PPR_rpt"/>
</dbReference>
<dbReference type="InterPro" id="IPR046848">
    <property type="entry name" value="E_motif"/>
</dbReference>
<keyword evidence="1" id="KW-0677">Repeat</keyword>
<dbReference type="PANTHER" id="PTHR47926:SF350">
    <property type="entry name" value="(WILD MALAYSIAN BANANA) HYPOTHETICAL PROTEIN"/>
    <property type="match status" value="1"/>
</dbReference>
<accession>A0AAN9LS04</accession>
<dbReference type="Proteomes" id="UP001374584">
    <property type="component" value="Unassembled WGS sequence"/>
</dbReference>
<dbReference type="PROSITE" id="PS51375">
    <property type="entry name" value="PPR"/>
    <property type="match status" value="3"/>
</dbReference>
<protein>
    <recommendedName>
        <fullName evidence="6">Pentatricopeptide repeat-containing protein</fullName>
    </recommendedName>
</protein>
<dbReference type="InterPro" id="IPR046960">
    <property type="entry name" value="PPR_At4g14850-like_plant"/>
</dbReference>
<keyword evidence="5" id="KW-1185">Reference proteome</keyword>
<evidence type="ECO:0000256" key="3">
    <source>
        <dbReference type="PROSITE-ProRule" id="PRU00708"/>
    </source>
</evidence>
<feature type="repeat" description="PPR" evidence="3">
    <location>
        <begin position="165"/>
        <end position="195"/>
    </location>
</feature>
<reference evidence="4 5" key="1">
    <citation type="submission" date="2024-01" db="EMBL/GenBank/DDBJ databases">
        <title>The genomes of 5 underutilized Papilionoideae crops provide insights into root nodulation and disease resistanc.</title>
        <authorList>
            <person name="Jiang F."/>
        </authorList>
    </citation>
    <scope>NUCLEOTIDE SEQUENCE [LARGE SCALE GENOMIC DNA]</scope>
    <source>
        <strain evidence="4">JINMINGXINNONG_FW02</strain>
        <tissue evidence="4">Leaves</tissue>
    </source>
</reference>
<sequence length="485" mass="54032">MSSSSEKHNLVRLLEQCSSMREMKQIHAYAITTSLARFTFISSKLLAFCALSPHADLRHAHTLFSTIPFPTLFHYNTIIAAFSRHSSSLFLRMLNGTVRPNARTFTLLLSKASPSLSFLQQLHSLTLRLGYLADSYVTTSLVAAYSNRACTRAARHVFDESPHPNVACCTSLLTGYCNNGLIDDAREVFDAIPDKNDVSYSAMVSGYVRNGFFREAIQLFRDLRKNCFATVRPNNSLLVSVLGACSAIGAFEEGKWIHSYVHRSGELEYYEVELGTALIDFYAKCGCVEPAERLFGKMKSKDVAAWSAMILGLAMNGKNGWALEVFSEMEKVGPRPNGVTFIGVLTACNDRELSGRAVGLLEYMREKHGIAAWIEHYGCVVDVLARAGKIEEALELMNGMEMEADGAMWGCLVNGCLMHGYVELGHRIGRYLVEFESGHSGRYVVLSELYARMGRWEAVLDTRNLMKHRAVTPVTASSFIEIRQF</sequence>
<dbReference type="Pfam" id="PF13812">
    <property type="entry name" value="PPR_3"/>
    <property type="match status" value="1"/>
</dbReference>
<feature type="repeat" description="PPR" evidence="3">
    <location>
        <begin position="196"/>
        <end position="230"/>
    </location>
</feature>
<evidence type="ECO:0000256" key="2">
    <source>
        <dbReference type="ARBA" id="ARBA00061659"/>
    </source>
</evidence>
<organism evidence="4 5">
    <name type="scientific">Phaseolus coccineus</name>
    <name type="common">Scarlet runner bean</name>
    <name type="synonym">Phaseolus multiflorus</name>
    <dbReference type="NCBI Taxonomy" id="3886"/>
    <lineage>
        <taxon>Eukaryota</taxon>
        <taxon>Viridiplantae</taxon>
        <taxon>Streptophyta</taxon>
        <taxon>Embryophyta</taxon>
        <taxon>Tracheophyta</taxon>
        <taxon>Spermatophyta</taxon>
        <taxon>Magnoliopsida</taxon>
        <taxon>eudicotyledons</taxon>
        <taxon>Gunneridae</taxon>
        <taxon>Pentapetalae</taxon>
        <taxon>rosids</taxon>
        <taxon>fabids</taxon>
        <taxon>Fabales</taxon>
        <taxon>Fabaceae</taxon>
        <taxon>Papilionoideae</taxon>
        <taxon>50 kb inversion clade</taxon>
        <taxon>NPAAA clade</taxon>
        <taxon>indigoferoid/millettioid clade</taxon>
        <taxon>Phaseoleae</taxon>
        <taxon>Phaseolus</taxon>
    </lineage>
</organism>
<dbReference type="EMBL" id="JAYMYR010000009">
    <property type="protein sequence ID" value="KAK7341082.1"/>
    <property type="molecule type" value="Genomic_DNA"/>
</dbReference>
<evidence type="ECO:0008006" key="6">
    <source>
        <dbReference type="Google" id="ProtNLM"/>
    </source>
</evidence>
<dbReference type="InterPro" id="IPR011990">
    <property type="entry name" value="TPR-like_helical_dom_sf"/>
</dbReference>
<dbReference type="FunFam" id="1.25.40.10:FF:000212">
    <property type="entry name" value="Pentatricopeptide repeat-containing protein At2g03380, mitochondrial"/>
    <property type="match status" value="1"/>
</dbReference>
<evidence type="ECO:0000313" key="5">
    <source>
        <dbReference type="Proteomes" id="UP001374584"/>
    </source>
</evidence>
<dbReference type="NCBIfam" id="TIGR00756">
    <property type="entry name" value="PPR"/>
    <property type="match status" value="3"/>
</dbReference>
<comment type="similarity">
    <text evidence="2">Belongs to the PPR family. PCMP-E subfamily.</text>
</comment>
<dbReference type="GO" id="GO:0009451">
    <property type="term" value="P:RNA modification"/>
    <property type="evidence" value="ECO:0007669"/>
    <property type="project" value="InterPro"/>
</dbReference>
<name>A0AAN9LS04_PHACN</name>
<dbReference type="Gene3D" id="1.25.40.10">
    <property type="entry name" value="Tetratricopeptide repeat domain"/>
    <property type="match status" value="3"/>
</dbReference>
<dbReference type="GO" id="GO:0003723">
    <property type="term" value="F:RNA binding"/>
    <property type="evidence" value="ECO:0007669"/>
    <property type="project" value="InterPro"/>
</dbReference>
<proteinExistence type="inferred from homology"/>
<comment type="caution">
    <text evidence="4">The sequence shown here is derived from an EMBL/GenBank/DDBJ whole genome shotgun (WGS) entry which is preliminary data.</text>
</comment>
<dbReference type="Pfam" id="PF01535">
    <property type="entry name" value="PPR"/>
    <property type="match status" value="3"/>
</dbReference>
<feature type="repeat" description="PPR" evidence="3">
    <location>
        <begin position="302"/>
        <end position="336"/>
    </location>
</feature>
<gene>
    <name evidence="4" type="ORF">VNO80_24006</name>
</gene>
<dbReference type="PANTHER" id="PTHR47926">
    <property type="entry name" value="PENTATRICOPEPTIDE REPEAT-CONTAINING PROTEIN"/>
    <property type="match status" value="1"/>
</dbReference>
<evidence type="ECO:0000256" key="1">
    <source>
        <dbReference type="ARBA" id="ARBA00022737"/>
    </source>
</evidence>
<dbReference type="Pfam" id="PF20431">
    <property type="entry name" value="E_motif"/>
    <property type="match status" value="1"/>
</dbReference>